<keyword evidence="2" id="KW-0092">Biotin</keyword>
<dbReference type="Pfam" id="PF02237">
    <property type="entry name" value="BPL_C"/>
    <property type="match status" value="1"/>
</dbReference>
<keyword evidence="6" id="KW-1185">Reference proteome</keyword>
<dbReference type="EC" id="6.3.4.15" evidence="3"/>
<dbReference type="SUPFAM" id="SSF55681">
    <property type="entry name" value="Class II aaRS and biotin synthetases"/>
    <property type="match status" value="1"/>
</dbReference>
<keyword evidence="1 5" id="KW-0436">Ligase</keyword>
<comment type="caution">
    <text evidence="5">The sequence shown here is derived from an EMBL/GenBank/DDBJ whole genome shotgun (WGS) entry which is preliminary data.</text>
</comment>
<evidence type="ECO:0000313" key="5">
    <source>
        <dbReference type="EMBL" id="GAA2367604.1"/>
    </source>
</evidence>
<name>A0ABN3H3T7_9ACTN</name>
<dbReference type="Pfam" id="PF03099">
    <property type="entry name" value="BPL_LplA_LipB"/>
    <property type="match status" value="1"/>
</dbReference>
<dbReference type="PANTHER" id="PTHR12835:SF5">
    <property type="entry name" value="BIOTIN--PROTEIN LIGASE"/>
    <property type="match status" value="1"/>
</dbReference>
<dbReference type="Gene3D" id="2.30.30.100">
    <property type="match status" value="1"/>
</dbReference>
<dbReference type="PANTHER" id="PTHR12835">
    <property type="entry name" value="BIOTIN PROTEIN LIGASE"/>
    <property type="match status" value="1"/>
</dbReference>
<dbReference type="InterPro" id="IPR004408">
    <property type="entry name" value="Biotin_CoA_COase_ligase"/>
</dbReference>
<dbReference type="CDD" id="cd16442">
    <property type="entry name" value="BPL"/>
    <property type="match status" value="1"/>
</dbReference>
<evidence type="ECO:0000256" key="3">
    <source>
        <dbReference type="ARBA" id="ARBA00024227"/>
    </source>
</evidence>
<reference evidence="5 6" key="1">
    <citation type="journal article" date="2019" name="Int. J. Syst. Evol. Microbiol.">
        <title>The Global Catalogue of Microorganisms (GCM) 10K type strain sequencing project: providing services to taxonomists for standard genome sequencing and annotation.</title>
        <authorList>
            <consortium name="The Broad Institute Genomics Platform"/>
            <consortium name="The Broad Institute Genome Sequencing Center for Infectious Disease"/>
            <person name="Wu L."/>
            <person name="Ma J."/>
        </authorList>
    </citation>
    <scope>NUCLEOTIDE SEQUENCE [LARGE SCALE GENOMIC DNA]</scope>
    <source>
        <strain evidence="5 6">JCM 3272</strain>
    </source>
</reference>
<organism evidence="5 6">
    <name type="scientific">Dactylosporangium salmoneum</name>
    <dbReference type="NCBI Taxonomy" id="53361"/>
    <lineage>
        <taxon>Bacteria</taxon>
        <taxon>Bacillati</taxon>
        <taxon>Actinomycetota</taxon>
        <taxon>Actinomycetes</taxon>
        <taxon>Micromonosporales</taxon>
        <taxon>Micromonosporaceae</taxon>
        <taxon>Dactylosporangium</taxon>
    </lineage>
</organism>
<dbReference type="InterPro" id="IPR003142">
    <property type="entry name" value="BPL_C"/>
</dbReference>
<dbReference type="EMBL" id="BAAARV010000066">
    <property type="protein sequence ID" value="GAA2367604.1"/>
    <property type="molecule type" value="Genomic_DNA"/>
</dbReference>
<dbReference type="InterPro" id="IPR004143">
    <property type="entry name" value="BPL_LPL_catalytic"/>
</dbReference>
<dbReference type="Proteomes" id="UP001501444">
    <property type="component" value="Unassembled WGS sequence"/>
</dbReference>
<evidence type="ECO:0000313" key="6">
    <source>
        <dbReference type="Proteomes" id="UP001501444"/>
    </source>
</evidence>
<protein>
    <recommendedName>
        <fullName evidence="3">biotin--[biotin carboxyl-carrier protein] ligase</fullName>
        <ecNumber evidence="3">6.3.4.15</ecNumber>
    </recommendedName>
</protein>
<feature type="domain" description="BPL/LPL catalytic" evidence="4">
    <location>
        <begin position="34"/>
        <end position="204"/>
    </location>
</feature>
<dbReference type="Gene3D" id="3.30.930.10">
    <property type="entry name" value="Bira Bifunctional Protein, Domain 2"/>
    <property type="match status" value="1"/>
</dbReference>
<dbReference type="NCBIfam" id="TIGR00121">
    <property type="entry name" value="birA_ligase"/>
    <property type="match status" value="1"/>
</dbReference>
<evidence type="ECO:0000256" key="1">
    <source>
        <dbReference type="ARBA" id="ARBA00022598"/>
    </source>
</evidence>
<proteinExistence type="predicted"/>
<evidence type="ECO:0000259" key="4">
    <source>
        <dbReference type="PROSITE" id="PS51733"/>
    </source>
</evidence>
<dbReference type="InterPro" id="IPR045864">
    <property type="entry name" value="aa-tRNA-synth_II/BPL/LPL"/>
</dbReference>
<evidence type="ECO:0000256" key="2">
    <source>
        <dbReference type="ARBA" id="ARBA00023267"/>
    </source>
</evidence>
<accession>A0ABN3H3T7</accession>
<gene>
    <name evidence="5" type="ORF">GCM10010170_067100</name>
</gene>
<dbReference type="PROSITE" id="PS51733">
    <property type="entry name" value="BPL_LPL_CATALYTIC"/>
    <property type="match status" value="1"/>
</dbReference>
<dbReference type="GO" id="GO:0016874">
    <property type="term" value="F:ligase activity"/>
    <property type="evidence" value="ECO:0007669"/>
    <property type="project" value="UniProtKB-KW"/>
</dbReference>
<sequence>MNISTGAYSDLDRPPLREAALRRALVVPGGFWTDLRVVPETGSTNADVAAAAREGAPEGLVIVAERQRSGRGRLGRQWESPARAGLALSVLLRPEVPPNRLGWLPLLAGVALAESVRRVARIDAYLKWPNDLLLQGDRKTAGILAEAADGAVVVGIGLNTTLRQEELPRPDATSLALAGAAVSDRDPLLRALLRSFAEWYARFRDHAGDPDASGLREAYVFHCGTIGRRVRAELPGGQQLEGLATGIDADGRLQLADRFEKVHTIAAADVVHARLDTSG</sequence>